<dbReference type="SUPFAM" id="SSF88659">
    <property type="entry name" value="Sigma3 and sigma4 domains of RNA polymerase sigma factors"/>
    <property type="match status" value="2"/>
</dbReference>
<proteinExistence type="predicted"/>
<feature type="domain" description="RNA polymerase sigma-70 region 2" evidence="6">
    <location>
        <begin position="12"/>
        <end position="80"/>
    </location>
</feature>
<feature type="domain" description="RNA polymerase sigma-70 region 3" evidence="5">
    <location>
        <begin position="94"/>
        <end position="150"/>
    </location>
</feature>
<dbReference type="RefSeq" id="WP_121257576.1">
    <property type="nucleotide sequence ID" value="NZ_RBIL01000002.1"/>
</dbReference>
<dbReference type="PANTHER" id="PTHR30385">
    <property type="entry name" value="SIGMA FACTOR F FLAGELLAR"/>
    <property type="match status" value="1"/>
</dbReference>
<dbReference type="PANTHER" id="PTHR30385:SF4">
    <property type="entry name" value="RNA POLYMERASE SIGMA-E FACTOR"/>
    <property type="match status" value="1"/>
</dbReference>
<comment type="caution">
    <text evidence="8">The sequence shown here is derived from an EMBL/GenBank/DDBJ whole genome shotgun (WGS) entry which is preliminary data.</text>
</comment>
<dbReference type="InterPro" id="IPR007627">
    <property type="entry name" value="RNA_pol_sigma70_r2"/>
</dbReference>
<dbReference type="Proteomes" id="UP000278962">
    <property type="component" value="Unassembled WGS sequence"/>
</dbReference>
<evidence type="ECO:0000259" key="7">
    <source>
        <dbReference type="Pfam" id="PF04545"/>
    </source>
</evidence>
<keyword evidence="1" id="KW-0805">Transcription regulation</keyword>
<dbReference type="GO" id="GO:0006352">
    <property type="term" value="P:DNA-templated transcription initiation"/>
    <property type="evidence" value="ECO:0007669"/>
    <property type="project" value="InterPro"/>
</dbReference>
<dbReference type="GO" id="GO:0003677">
    <property type="term" value="F:DNA binding"/>
    <property type="evidence" value="ECO:0007669"/>
    <property type="project" value="UniProtKB-KW"/>
</dbReference>
<feature type="domain" description="RNA polymerase sigma-70 region 4" evidence="7">
    <location>
        <begin position="176"/>
        <end position="223"/>
    </location>
</feature>
<evidence type="ECO:0000313" key="9">
    <source>
        <dbReference type="Proteomes" id="UP000278962"/>
    </source>
</evidence>
<dbReference type="OrthoDB" id="9804285at2"/>
<evidence type="ECO:0000256" key="4">
    <source>
        <dbReference type="ARBA" id="ARBA00023163"/>
    </source>
</evidence>
<evidence type="ECO:0000259" key="5">
    <source>
        <dbReference type="Pfam" id="PF04539"/>
    </source>
</evidence>
<dbReference type="InterPro" id="IPR007624">
    <property type="entry name" value="RNA_pol_sigma70_r3"/>
</dbReference>
<reference evidence="8 9" key="1">
    <citation type="submission" date="2018-10" db="EMBL/GenBank/DDBJ databases">
        <title>Genomic Encyclopedia of Archaeal and Bacterial Type Strains, Phase II (KMG-II): from individual species to whole genera.</title>
        <authorList>
            <person name="Goeker M."/>
        </authorList>
    </citation>
    <scope>NUCLEOTIDE SEQUENCE [LARGE SCALE GENOMIC DNA]</scope>
    <source>
        <strain evidence="8 9">DSM 14954</strain>
    </source>
</reference>
<dbReference type="InterPro" id="IPR013325">
    <property type="entry name" value="RNA_pol_sigma_r2"/>
</dbReference>
<name>A0A660L2S7_9ACTN</name>
<keyword evidence="4" id="KW-0804">Transcription</keyword>
<sequence>MTVAAREQRDALVLEHLPLARSLARRYARRADVDDLDQVASMALVKAADRFDPDRGLAFSSFAVPTILGELKRHFRDRGWMVRVPRDLQELSVRLVPLTESLTGALGRAPTPAELAQRAGTSVEQVLEARAATSAHFPDSLDRSVTEDGEELADVVGGRIDPGFERAENAAVVDRLLSALDDRQREILRLRFEEDLPQSEIGSLLGLSQTQVSRLIRASIGALQLQAASRG</sequence>
<dbReference type="SUPFAM" id="SSF88946">
    <property type="entry name" value="Sigma2 domain of RNA polymerase sigma factors"/>
    <property type="match status" value="1"/>
</dbReference>
<dbReference type="CDD" id="cd06171">
    <property type="entry name" value="Sigma70_r4"/>
    <property type="match status" value="1"/>
</dbReference>
<evidence type="ECO:0000256" key="1">
    <source>
        <dbReference type="ARBA" id="ARBA00023015"/>
    </source>
</evidence>
<protein>
    <submittedName>
        <fullName evidence="8">RNA polymerase sigma-B factor</fullName>
    </submittedName>
</protein>
<evidence type="ECO:0000313" key="8">
    <source>
        <dbReference type="EMBL" id="RKQ88237.1"/>
    </source>
</evidence>
<dbReference type="InterPro" id="IPR014284">
    <property type="entry name" value="RNA_pol_sigma-70_dom"/>
</dbReference>
<keyword evidence="9" id="KW-1185">Reference proteome</keyword>
<evidence type="ECO:0000256" key="3">
    <source>
        <dbReference type="ARBA" id="ARBA00023125"/>
    </source>
</evidence>
<dbReference type="Gene3D" id="1.20.120.1810">
    <property type="match status" value="1"/>
</dbReference>
<evidence type="ECO:0000259" key="6">
    <source>
        <dbReference type="Pfam" id="PF04542"/>
    </source>
</evidence>
<dbReference type="InterPro" id="IPR000943">
    <property type="entry name" value="RNA_pol_sigma70"/>
</dbReference>
<keyword evidence="3" id="KW-0238">DNA-binding</keyword>
<dbReference type="InterPro" id="IPR007630">
    <property type="entry name" value="RNA_pol_sigma70_r4"/>
</dbReference>
<dbReference type="NCBIfam" id="TIGR02937">
    <property type="entry name" value="sigma70-ECF"/>
    <property type="match status" value="1"/>
</dbReference>
<dbReference type="EMBL" id="RBIL01000002">
    <property type="protein sequence ID" value="RKQ88237.1"/>
    <property type="molecule type" value="Genomic_DNA"/>
</dbReference>
<gene>
    <name evidence="8" type="ORF">C8N24_6279</name>
</gene>
<dbReference type="InterPro" id="IPR036388">
    <property type="entry name" value="WH-like_DNA-bd_sf"/>
</dbReference>
<dbReference type="Pfam" id="PF04545">
    <property type="entry name" value="Sigma70_r4"/>
    <property type="match status" value="1"/>
</dbReference>
<dbReference type="PRINTS" id="PR00046">
    <property type="entry name" value="SIGMA70FCT"/>
</dbReference>
<organism evidence="8 9">
    <name type="scientific">Solirubrobacter pauli</name>
    <dbReference type="NCBI Taxonomy" id="166793"/>
    <lineage>
        <taxon>Bacteria</taxon>
        <taxon>Bacillati</taxon>
        <taxon>Actinomycetota</taxon>
        <taxon>Thermoleophilia</taxon>
        <taxon>Solirubrobacterales</taxon>
        <taxon>Solirubrobacteraceae</taxon>
        <taxon>Solirubrobacter</taxon>
    </lineage>
</organism>
<dbReference type="AlphaFoldDB" id="A0A660L2S7"/>
<dbReference type="Pfam" id="PF04539">
    <property type="entry name" value="Sigma70_r3"/>
    <property type="match status" value="1"/>
</dbReference>
<keyword evidence="2" id="KW-0731">Sigma factor</keyword>
<dbReference type="InterPro" id="IPR013324">
    <property type="entry name" value="RNA_pol_sigma_r3/r4-like"/>
</dbReference>
<evidence type="ECO:0000256" key="2">
    <source>
        <dbReference type="ARBA" id="ARBA00023082"/>
    </source>
</evidence>
<accession>A0A660L2S7</accession>
<dbReference type="GO" id="GO:0016987">
    <property type="term" value="F:sigma factor activity"/>
    <property type="evidence" value="ECO:0007669"/>
    <property type="project" value="UniProtKB-KW"/>
</dbReference>
<dbReference type="Gene3D" id="1.10.10.10">
    <property type="entry name" value="Winged helix-like DNA-binding domain superfamily/Winged helix DNA-binding domain"/>
    <property type="match status" value="2"/>
</dbReference>
<dbReference type="Pfam" id="PF04542">
    <property type="entry name" value="Sigma70_r2"/>
    <property type="match status" value="1"/>
</dbReference>